<dbReference type="GO" id="GO:0004674">
    <property type="term" value="F:protein serine/threonine kinase activity"/>
    <property type="evidence" value="ECO:0007669"/>
    <property type="project" value="UniProtKB-KW"/>
</dbReference>
<evidence type="ECO:0000256" key="4">
    <source>
        <dbReference type="ARBA" id="ARBA00022729"/>
    </source>
</evidence>
<organism evidence="14 15">
    <name type="scientific">Vitis vinifera</name>
    <name type="common">Grape</name>
    <dbReference type="NCBI Taxonomy" id="29760"/>
    <lineage>
        <taxon>Eukaryota</taxon>
        <taxon>Viridiplantae</taxon>
        <taxon>Streptophyta</taxon>
        <taxon>Embryophyta</taxon>
        <taxon>Tracheophyta</taxon>
        <taxon>Spermatophyta</taxon>
        <taxon>Magnoliopsida</taxon>
        <taxon>eudicotyledons</taxon>
        <taxon>Gunneridae</taxon>
        <taxon>Pentapetalae</taxon>
        <taxon>rosids</taxon>
        <taxon>Vitales</taxon>
        <taxon>Vitaceae</taxon>
        <taxon>Viteae</taxon>
        <taxon>Vitis</taxon>
    </lineage>
</organism>
<evidence type="ECO:0000256" key="6">
    <source>
        <dbReference type="ARBA" id="ARBA00022777"/>
    </source>
</evidence>
<dbReference type="AlphaFoldDB" id="A0A438BPR3"/>
<dbReference type="PANTHER" id="PTHR27002:SF906">
    <property type="entry name" value="PROTEIN KINASE DOMAIN-CONTAINING PROTEIN"/>
    <property type="match status" value="1"/>
</dbReference>
<feature type="region of interest" description="Disordered" evidence="12">
    <location>
        <begin position="199"/>
        <end position="223"/>
    </location>
</feature>
<keyword evidence="2" id="KW-0723">Serine/threonine-protein kinase</keyword>
<dbReference type="EC" id="2.7.11.1" evidence="1"/>
<keyword evidence="14" id="KW-0430">Lectin</keyword>
<evidence type="ECO:0000256" key="12">
    <source>
        <dbReference type="SAM" id="MobiDB-lite"/>
    </source>
</evidence>
<accession>A0A438BPR3</accession>
<dbReference type="PROSITE" id="PS50011">
    <property type="entry name" value="PROTEIN_KINASE_DOM"/>
    <property type="match status" value="1"/>
</dbReference>
<keyword evidence="4" id="KW-0732">Signal</keyword>
<evidence type="ECO:0000259" key="13">
    <source>
        <dbReference type="PROSITE" id="PS50011"/>
    </source>
</evidence>
<dbReference type="InterPro" id="IPR011009">
    <property type="entry name" value="Kinase-like_dom_sf"/>
</dbReference>
<evidence type="ECO:0000256" key="1">
    <source>
        <dbReference type="ARBA" id="ARBA00012513"/>
    </source>
</evidence>
<keyword evidence="7" id="KW-0067">ATP-binding</keyword>
<dbReference type="SMART" id="SM00220">
    <property type="entry name" value="S_TKc"/>
    <property type="match status" value="1"/>
</dbReference>
<dbReference type="PANTHER" id="PTHR27002">
    <property type="entry name" value="RECEPTOR-LIKE SERINE/THREONINE-PROTEIN KINASE SD1-8"/>
    <property type="match status" value="1"/>
</dbReference>
<evidence type="ECO:0000313" key="14">
    <source>
        <dbReference type="EMBL" id="RVW12955.1"/>
    </source>
</evidence>
<evidence type="ECO:0000256" key="11">
    <source>
        <dbReference type="ARBA" id="ARBA00048679"/>
    </source>
</evidence>
<protein>
    <recommendedName>
        <fullName evidence="1">non-specific serine/threonine protein kinase</fullName>
        <ecNumber evidence="1">2.7.11.1</ecNumber>
    </recommendedName>
</protein>
<keyword evidence="9" id="KW-0325">Glycoprotein</keyword>
<name>A0A438BPR3_VITVI</name>
<keyword evidence="5" id="KW-0547">Nucleotide-binding</keyword>
<dbReference type="Pfam" id="PF11883">
    <property type="entry name" value="DUF3403"/>
    <property type="match status" value="1"/>
</dbReference>
<evidence type="ECO:0000256" key="7">
    <source>
        <dbReference type="ARBA" id="ARBA00022840"/>
    </source>
</evidence>
<keyword evidence="6 14" id="KW-0418">Kinase</keyword>
<dbReference type="Proteomes" id="UP000288805">
    <property type="component" value="Unassembled WGS sequence"/>
</dbReference>
<dbReference type="InterPro" id="IPR021820">
    <property type="entry name" value="S-locus_recpt_kinase_C"/>
</dbReference>
<reference evidence="14 15" key="1">
    <citation type="journal article" date="2018" name="PLoS Genet.">
        <title>Population sequencing reveals clonal diversity and ancestral inbreeding in the grapevine cultivar Chardonnay.</title>
        <authorList>
            <person name="Roach M.J."/>
            <person name="Johnson D.L."/>
            <person name="Bohlmann J."/>
            <person name="van Vuuren H.J."/>
            <person name="Jones S.J."/>
            <person name="Pretorius I.S."/>
            <person name="Schmidt S.A."/>
            <person name="Borneman A.R."/>
        </authorList>
    </citation>
    <scope>NUCLEOTIDE SEQUENCE [LARGE SCALE GENOMIC DNA]</scope>
    <source>
        <strain evidence="15">cv. Chardonnay</strain>
        <tissue evidence="14">Leaf</tissue>
    </source>
</reference>
<keyword evidence="14" id="KW-0675">Receptor</keyword>
<keyword evidence="8" id="KW-1015">Disulfide bond</keyword>
<comment type="catalytic activity">
    <reaction evidence="10">
        <text>L-threonyl-[protein] + ATP = O-phospho-L-threonyl-[protein] + ADP + H(+)</text>
        <dbReference type="Rhea" id="RHEA:46608"/>
        <dbReference type="Rhea" id="RHEA-COMP:11060"/>
        <dbReference type="Rhea" id="RHEA-COMP:11605"/>
        <dbReference type="ChEBI" id="CHEBI:15378"/>
        <dbReference type="ChEBI" id="CHEBI:30013"/>
        <dbReference type="ChEBI" id="CHEBI:30616"/>
        <dbReference type="ChEBI" id="CHEBI:61977"/>
        <dbReference type="ChEBI" id="CHEBI:456216"/>
        <dbReference type="EC" id="2.7.11.1"/>
    </reaction>
</comment>
<dbReference type="InterPro" id="IPR000719">
    <property type="entry name" value="Prot_kinase_dom"/>
</dbReference>
<evidence type="ECO:0000256" key="3">
    <source>
        <dbReference type="ARBA" id="ARBA00022679"/>
    </source>
</evidence>
<dbReference type="PROSITE" id="PS00108">
    <property type="entry name" value="PROTEIN_KINASE_ST"/>
    <property type="match status" value="1"/>
</dbReference>
<proteinExistence type="predicted"/>
<sequence length="223" mass="24935">MRSTTLDWPKRFVIINGIARGLLYLHQDSRLRIIHRDLKADNILLDSVMNPKISDFGIARSFGGDETKASTNRVVGTYGYMSPEYAIHGVYSIKSDVFSFGVLVLEIVSGKRNRGFRHPDHDLNLLGHEDRYLELIDKSIGVTYNLPEVLRSINVGLLCVQRSPDDRPSMSSVVQMLGSEGALPQPKEPGFFTETNIHEANSSSSKHAPFSRNESSLTFLEAQ</sequence>
<keyword evidence="3" id="KW-0808">Transferase</keyword>
<dbReference type="SUPFAM" id="SSF56112">
    <property type="entry name" value="Protein kinase-like (PK-like)"/>
    <property type="match status" value="1"/>
</dbReference>
<dbReference type="FunFam" id="1.10.510.10:FF:000060">
    <property type="entry name" value="G-type lectin S-receptor-like serine/threonine-protein kinase"/>
    <property type="match status" value="1"/>
</dbReference>
<comment type="catalytic activity">
    <reaction evidence="11">
        <text>L-seryl-[protein] + ATP = O-phospho-L-seryl-[protein] + ADP + H(+)</text>
        <dbReference type="Rhea" id="RHEA:17989"/>
        <dbReference type="Rhea" id="RHEA-COMP:9863"/>
        <dbReference type="Rhea" id="RHEA-COMP:11604"/>
        <dbReference type="ChEBI" id="CHEBI:15378"/>
        <dbReference type="ChEBI" id="CHEBI:29999"/>
        <dbReference type="ChEBI" id="CHEBI:30616"/>
        <dbReference type="ChEBI" id="CHEBI:83421"/>
        <dbReference type="ChEBI" id="CHEBI:456216"/>
        <dbReference type="EC" id="2.7.11.1"/>
    </reaction>
</comment>
<evidence type="ECO:0000313" key="15">
    <source>
        <dbReference type="Proteomes" id="UP000288805"/>
    </source>
</evidence>
<gene>
    <name evidence="14" type="primary">SD11_15</name>
    <name evidence="14" type="ORF">CK203_096837</name>
</gene>
<dbReference type="Gene3D" id="1.10.510.10">
    <property type="entry name" value="Transferase(Phosphotransferase) domain 1"/>
    <property type="match status" value="1"/>
</dbReference>
<comment type="caution">
    <text evidence="14">The sequence shown here is derived from an EMBL/GenBank/DDBJ whole genome shotgun (WGS) entry which is preliminary data.</text>
</comment>
<evidence type="ECO:0000256" key="10">
    <source>
        <dbReference type="ARBA" id="ARBA00047899"/>
    </source>
</evidence>
<dbReference type="InterPro" id="IPR008271">
    <property type="entry name" value="Ser/Thr_kinase_AS"/>
</dbReference>
<dbReference type="Pfam" id="PF00069">
    <property type="entry name" value="Pkinase"/>
    <property type="match status" value="1"/>
</dbReference>
<dbReference type="EMBL" id="QGNW01002672">
    <property type="protein sequence ID" value="RVW12955.1"/>
    <property type="molecule type" value="Genomic_DNA"/>
</dbReference>
<evidence type="ECO:0000256" key="9">
    <source>
        <dbReference type="ARBA" id="ARBA00023180"/>
    </source>
</evidence>
<dbReference type="GO" id="GO:0030246">
    <property type="term" value="F:carbohydrate binding"/>
    <property type="evidence" value="ECO:0007669"/>
    <property type="project" value="UniProtKB-KW"/>
</dbReference>
<evidence type="ECO:0000256" key="5">
    <source>
        <dbReference type="ARBA" id="ARBA00022741"/>
    </source>
</evidence>
<evidence type="ECO:0000256" key="8">
    <source>
        <dbReference type="ARBA" id="ARBA00023157"/>
    </source>
</evidence>
<feature type="domain" description="Protein kinase" evidence="13">
    <location>
        <begin position="1"/>
        <end position="191"/>
    </location>
</feature>
<evidence type="ECO:0000256" key="2">
    <source>
        <dbReference type="ARBA" id="ARBA00022527"/>
    </source>
</evidence>
<dbReference type="GO" id="GO:0005524">
    <property type="term" value="F:ATP binding"/>
    <property type="evidence" value="ECO:0007669"/>
    <property type="project" value="UniProtKB-KW"/>
</dbReference>